<dbReference type="RefSeq" id="WP_157807263.1">
    <property type="nucleotide sequence ID" value="NZ_PGFA01000001.1"/>
</dbReference>
<proteinExistence type="predicted"/>
<name>A0A2M9BMX6_9BACT</name>
<evidence type="ECO:0008006" key="4">
    <source>
        <dbReference type="Google" id="ProtNLM"/>
    </source>
</evidence>
<dbReference type="PROSITE" id="PS51257">
    <property type="entry name" value="PROKAR_LIPOPROTEIN"/>
    <property type="match status" value="1"/>
</dbReference>
<feature type="signal peptide" evidence="1">
    <location>
        <begin position="1"/>
        <end position="21"/>
    </location>
</feature>
<gene>
    <name evidence="2" type="ORF">CLV45_0702</name>
</gene>
<evidence type="ECO:0000313" key="3">
    <source>
        <dbReference type="Proteomes" id="UP000228535"/>
    </source>
</evidence>
<dbReference type="Proteomes" id="UP000228535">
    <property type="component" value="Unassembled WGS sequence"/>
</dbReference>
<dbReference type="SUPFAM" id="SSF49464">
    <property type="entry name" value="Carboxypeptidase regulatory domain-like"/>
    <property type="match status" value="1"/>
</dbReference>
<dbReference type="EMBL" id="PGFA01000001">
    <property type="protein sequence ID" value="PJJ59286.1"/>
    <property type="molecule type" value="Genomic_DNA"/>
</dbReference>
<evidence type="ECO:0000256" key="1">
    <source>
        <dbReference type="SAM" id="SignalP"/>
    </source>
</evidence>
<protein>
    <recommendedName>
        <fullName evidence="4">Carboxypeptidase family protein</fullName>
    </recommendedName>
</protein>
<keyword evidence="1" id="KW-0732">Signal</keyword>
<organism evidence="2 3">
    <name type="scientific">Hymenobacter chitinivorans DSM 11115</name>
    <dbReference type="NCBI Taxonomy" id="1121954"/>
    <lineage>
        <taxon>Bacteria</taxon>
        <taxon>Pseudomonadati</taxon>
        <taxon>Bacteroidota</taxon>
        <taxon>Cytophagia</taxon>
        <taxon>Cytophagales</taxon>
        <taxon>Hymenobacteraceae</taxon>
        <taxon>Hymenobacter</taxon>
    </lineage>
</organism>
<sequence>MKRPLLCFALATSLLSTASCAKEDVLQTTIVEGRVMNPNTNEPVAGVAVVVHRAVYGTFLSSGNSSKDSVTAAYTDVNGHYRLAFEAKPTGNYEFKLSRLDLLYDLENGFAGRYLAQPGQTNVQDFKATPYKTVTVTATAGKDGKTSLEFNGTMISPLFYSTHIYIDTVRSKQQVVFSSTIKLVPNQEYQFAKVTYNRVKLPNGNIELRDEVMTSVRRKIGYDDTTVVRLH</sequence>
<evidence type="ECO:0000313" key="2">
    <source>
        <dbReference type="EMBL" id="PJJ59286.1"/>
    </source>
</evidence>
<feature type="chain" id="PRO_5014889730" description="Carboxypeptidase family protein" evidence="1">
    <location>
        <begin position="22"/>
        <end position="231"/>
    </location>
</feature>
<dbReference type="AlphaFoldDB" id="A0A2M9BMX6"/>
<accession>A0A2M9BMX6</accession>
<comment type="caution">
    <text evidence="2">The sequence shown here is derived from an EMBL/GenBank/DDBJ whole genome shotgun (WGS) entry which is preliminary data.</text>
</comment>
<reference evidence="2 3" key="1">
    <citation type="submission" date="2017-11" db="EMBL/GenBank/DDBJ databases">
        <title>Genomic Encyclopedia of Archaeal and Bacterial Type Strains, Phase II (KMG-II): From Individual Species to Whole Genera.</title>
        <authorList>
            <person name="Goeker M."/>
        </authorList>
    </citation>
    <scope>NUCLEOTIDE SEQUENCE [LARGE SCALE GENOMIC DNA]</scope>
    <source>
        <strain evidence="2 3">DSM 11115</strain>
    </source>
</reference>
<keyword evidence="3" id="KW-1185">Reference proteome</keyword>
<dbReference type="OrthoDB" id="885694at2"/>
<dbReference type="InterPro" id="IPR008969">
    <property type="entry name" value="CarboxyPept-like_regulatory"/>
</dbReference>